<dbReference type="GO" id="GO:0019213">
    <property type="term" value="F:deacetylase activity"/>
    <property type="evidence" value="ECO:0007669"/>
    <property type="project" value="TreeGrafter"/>
</dbReference>
<protein>
    <recommendedName>
        <fullName evidence="8">ChbG/HpnK family deacetylase</fullName>
    </recommendedName>
</protein>
<dbReference type="Pfam" id="PF04794">
    <property type="entry name" value="YdjC"/>
    <property type="match status" value="1"/>
</dbReference>
<dbReference type="PANTHER" id="PTHR31609:SF1">
    <property type="entry name" value="CARBOHYDRATE DEACETYLASE"/>
    <property type="match status" value="1"/>
</dbReference>
<evidence type="ECO:0000256" key="2">
    <source>
        <dbReference type="ARBA" id="ARBA00022723"/>
    </source>
</evidence>
<sequence length="259" mass="28574">MKQTLSVTRANRVIVNADDFGLDPDYNQLTLDAFKRGVISSATLMANMPAFEDACRLSHEHGLLGRIGLHFNLTYGAPLSQGMARQPLLCNAQGQFELGLSRSALRLPKAAADAVWQELQAQWQRCLDQGLRPSHIDSHQHVHNLWPVAPIVARFAARQGVPVRLARNVGGNIGPLKRLFKSALNRRIAWLAGGSVRWVCTPRDLLEGFCPAGVVEVVAHPTRLADGDFGDDYLPPGQSLEQLLKRALPQHQRIAYSEL</sequence>
<dbReference type="GO" id="GO:0005975">
    <property type="term" value="P:carbohydrate metabolic process"/>
    <property type="evidence" value="ECO:0007669"/>
    <property type="project" value="InterPro"/>
</dbReference>
<dbReference type="InterPro" id="IPR006879">
    <property type="entry name" value="YdjC-like"/>
</dbReference>
<dbReference type="InterPro" id="IPR011330">
    <property type="entry name" value="Glyco_hydro/deAcase_b/a-brl"/>
</dbReference>
<gene>
    <name evidence="6" type="ORF">SAMN05216178_3002</name>
</gene>
<dbReference type="PANTHER" id="PTHR31609">
    <property type="entry name" value="YDJC DEACETYLASE FAMILY MEMBER"/>
    <property type="match status" value="1"/>
</dbReference>
<evidence type="ECO:0000313" key="7">
    <source>
        <dbReference type="Proteomes" id="UP000198982"/>
    </source>
</evidence>
<evidence type="ECO:0000256" key="5">
    <source>
        <dbReference type="ARBA" id="ARBA00023277"/>
    </source>
</evidence>
<evidence type="ECO:0000256" key="3">
    <source>
        <dbReference type="ARBA" id="ARBA00022801"/>
    </source>
</evidence>
<keyword evidence="5" id="KW-0119">Carbohydrate metabolism</keyword>
<organism evidence="6 7">
    <name type="scientific">Pseudomonas saponiphila</name>
    <dbReference type="NCBI Taxonomy" id="556534"/>
    <lineage>
        <taxon>Bacteria</taxon>
        <taxon>Pseudomonadati</taxon>
        <taxon>Pseudomonadota</taxon>
        <taxon>Gammaproteobacteria</taxon>
        <taxon>Pseudomonadales</taxon>
        <taxon>Pseudomonadaceae</taxon>
        <taxon>Pseudomonas</taxon>
    </lineage>
</organism>
<accession>A0A1H4NT58</accession>
<proteinExistence type="predicted"/>
<dbReference type="RefSeq" id="WP_092314742.1">
    <property type="nucleotide sequence ID" value="NZ_FNTJ01000001.1"/>
</dbReference>
<dbReference type="AlphaFoldDB" id="A0A1H4NT58"/>
<keyword evidence="4" id="KW-0460">Magnesium</keyword>
<evidence type="ECO:0008006" key="8">
    <source>
        <dbReference type="Google" id="ProtNLM"/>
    </source>
</evidence>
<dbReference type="Proteomes" id="UP000198982">
    <property type="component" value="Unassembled WGS sequence"/>
</dbReference>
<dbReference type="EMBL" id="FNTJ01000001">
    <property type="protein sequence ID" value="SEB98406.1"/>
    <property type="molecule type" value="Genomic_DNA"/>
</dbReference>
<evidence type="ECO:0000256" key="1">
    <source>
        <dbReference type="ARBA" id="ARBA00001946"/>
    </source>
</evidence>
<dbReference type="GO" id="GO:0046872">
    <property type="term" value="F:metal ion binding"/>
    <property type="evidence" value="ECO:0007669"/>
    <property type="project" value="UniProtKB-KW"/>
</dbReference>
<keyword evidence="7" id="KW-1185">Reference proteome</keyword>
<dbReference type="Gene3D" id="3.20.20.370">
    <property type="entry name" value="Glycoside hydrolase/deacetylase"/>
    <property type="match status" value="1"/>
</dbReference>
<comment type="cofactor">
    <cofactor evidence="1">
        <name>Mg(2+)</name>
        <dbReference type="ChEBI" id="CHEBI:18420"/>
    </cofactor>
</comment>
<dbReference type="GO" id="GO:0016787">
    <property type="term" value="F:hydrolase activity"/>
    <property type="evidence" value="ECO:0007669"/>
    <property type="project" value="UniProtKB-KW"/>
</dbReference>
<keyword evidence="2" id="KW-0479">Metal-binding</keyword>
<dbReference type="SUPFAM" id="SSF88713">
    <property type="entry name" value="Glycoside hydrolase/deacetylase"/>
    <property type="match status" value="1"/>
</dbReference>
<keyword evidence="3" id="KW-0378">Hydrolase</keyword>
<name>A0A1H4NT58_9PSED</name>
<evidence type="ECO:0000313" key="6">
    <source>
        <dbReference type="EMBL" id="SEB98406.1"/>
    </source>
</evidence>
<evidence type="ECO:0000256" key="4">
    <source>
        <dbReference type="ARBA" id="ARBA00022842"/>
    </source>
</evidence>
<reference evidence="7" key="1">
    <citation type="submission" date="2016-10" db="EMBL/GenBank/DDBJ databases">
        <authorList>
            <person name="Varghese N."/>
            <person name="Submissions S."/>
        </authorList>
    </citation>
    <scope>NUCLEOTIDE SEQUENCE [LARGE SCALE GENOMIC DNA]</scope>
    <source>
        <strain evidence="7">DSM 9751</strain>
    </source>
</reference>